<accession>A0A4R6U7T9</accession>
<comment type="caution">
    <text evidence="2">The sequence shown here is derived from an EMBL/GenBank/DDBJ whole genome shotgun (WGS) entry which is preliminary data.</text>
</comment>
<reference evidence="2 3" key="1">
    <citation type="submission" date="2019-03" db="EMBL/GenBank/DDBJ databases">
        <title>Genomic Encyclopedia of Type Strains, Phase IV (KMG-IV): sequencing the most valuable type-strain genomes for metagenomic binning, comparative biology and taxonomic classification.</title>
        <authorList>
            <person name="Goeker M."/>
        </authorList>
    </citation>
    <scope>NUCLEOTIDE SEQUENCE [LARGE SCALE GENOMIC DNA]</scope>
    <source>
        <strain evidence="2 3">DSM 19605</strain>
    </source>
</reference>
<sequence length="146" mass="16324">MSDHPYDDPFELGFTRGYEAARALVDEGVPLEKLLYRAMARVDTWAREGSELWLGALYGANAMVWQALGYEHGVHGLPKERPPEYALKGYLHGYRQGTLYRHEVDARAKETREALQRLKALKETARGQGGPGVQLRLIEGGKKGAT</sequence>
<evidence type="ECO:0000256" key="1">
    <source>
        <dbReference type="SAM" id="MobiDB-lite"/>
    </source>
</evidence>
<proteinExistence type="predicted"/>
<name>A0A4R6U7T9_9BURK</name>
<feature type="region of interest" description="Disordered" evidence="1">
    <location>
        <begin position="126"/>
        <end position="146"/>
    </location>
</feature>
<evidence type="ECO:0000313" key="2">
    <source>
        <dbReference type="EMBL" id="TDQ40993.1"/>
    </source>
</evidence>
<keyword evidence="3" id="KW-1185">Reference proteome</keyword>
<dbReference type="RefSeq" id="WP_133598670.1">
    <property type="nucleotide sequence ID" value="NZ_SNYL01000014.1"/>
</dbReference>
<gene>
    <name evidence="2" type="ORF">DFR43_11478</name>
</gene>
<dbReference type="Proteomes" id="UP000295510">
    <property type="component" value="Unassembled WGS sequence"/>
</dbReference>
<protein>
    <submittedName>
        <fullName evidence="2">Uncharacterized protein</fullName>
    </submittedName>
</protein>
<dbReference type="EMBL" id="SNYL01000014">
    <property type="protein sequence ID" value="TDQ40993.1"/>
    <property type="molecule type" value="Genomic_DNA"/>
</dbReference>
<dbReference type="AlphaFoldDB" id="A0A4R6U7T9"/>
<evidence type="ECO:0000313" key="3">
    <source>
        <dbReference type="Proteomes" id="UP000295510"/>
    </source>
</evidence>
<organism evidence="2 3">
    <name type="scientific">Tepidicella xavieri</name>
    <dbReference type="NCBI Taxonomy" id="360241"/>
    <lineage>
        <taxon>Bacteria</taxon>
        <taxon>Pseudomonadati</taxon>
        <taxon>Pseudomonadota</taxon>
        <taxon>Betaproteobacteria</taxon>
        <taxon>Burkholderiales</taxon>
        <taxon>Tepidicella</taxon>
    </lineage>
</organism>
<dbReference type="OrthoDB" id="514320at2"/>